<evidence type="ECO:0000313" key="1">
    <source>
        <dbReference type="EMBL" id="GAA2106387.1"/>
    </source>
</evidence>
<reference evidence="1 2" key="1">
    <citation type="journal article" date="2019" name="Int. J. Syst. Evol. Microbiol.">
        <title>The Global Catalogue of Microorganisms (GCM) 10K type strain sequencing project: providing services to taxonomists for standard genome sequencing and annotation.</title>
        <authorList>
            <consortium name="The Broad Institute Genomics Platform"/>
            <consortium name="The Broad Institute Genome Sequencing Center for Infectious Disease"/>
            <person name="Wu L."/>
            <person name="Ma J."/>
        </authorList>
    </citation>
    <scope>NUCLEOTIDE SEQUENCE [LARGE SCALE GENOMIC DNA]</scope>
    <source>
        <strain evidence="1 2">JCM 15900</strain>
    </source>
</reference>
<organism evidence="1 2">
    <name type="scientific">Brevibacterium salitolerans</name>
    <dbReference type="NCBI Taxonomy" id="1403566"/>
    <lineage>
        <taxon>Bacteria</taxon>
        <taxon>Bacillati</taxon>
        <taxon>Actinomycetota</taxon>
        <taxon>Actinomycetes</taxon>
        <taxon>Micrococcales</taxon>
        <taxon>Brevibacteriaceae</taxon>
        <taxon>Brevibacterium</taxon>
    </lineage>
</organism>
<proteinExistence type="predicted"/>
<protein>
    <submittedName>
        <fullName evidence="1">Uncharacterized protein</fullName>
    </submittedName>
</protein>
<gene>
    <name evidence="1" type="ORF">GCM10009823_32430</name>
</gene>
<keyword evidence="2" id="KW-1185">Reference proteome</keyword>
<sequence length="52" mass="5617">MAESRNPAIAQPALGWRRSLKVTEVVVVIPPSSHRRIGLHHGLGRRGAPGAR</sequence>
<name>A0ABN2X8K3_9MICO</name>
<dbReference type="EMBL" id="BAAAPZ010000019">
    <property type="protein sequence ID" value="GAA2106387.1"/>
    <property type="molecule type" value="Genomic_DNA"/>
</dbReference>
<evidence type="ECO:0000313" key="2">
    <source>
        <dbReference type="Proteomes" id="UP001500984"/>
    </source>
</evidence>
<comment type="caution">
    <text evidence="1">The sequence shown here is derived from an EMBL/GenBank/DDBJ whole genome shotgun (WGS) entry which is preliminary data.</text>
</comment>
<accession>A0ABN2X8K3</accession>
<dbReference type="Proteomes" id="UP001500984">
    <property type="component" value="Unassembled WGS sequence"/>
</dbReference>